<keyword evidence="1" id="KW-0472">Membrane</keyword>
<dbReference type="GO" id="GO:0042910">
    <property type="term" value="F:xenobiotic transmembrane transporter activity"/>
    <property type="evidence" value="ECO:0007669"/>
    <property type="project" value="TreeGrafter"/>
</dbReference>
<protein>
    <submittedName>
        <fullName evidence="2">Multidrug efflux pump subunit AcrB</fullName>
    </submittedName>
</protein>
<dbReference type="AlphaFoldDB" id="A0A1E3GWI2"/>
<sequence>MIAIAIMLGGLLAISQLSITQYPEIAPTTVQISATYPGATAETVENAVTKVIEQSMTGIENLDYMSSSSSSNGSASISLTFNNSADPDIAQVQVQNKLQLVESSLPDAVVDQGISVTKSTSSILMVGTLVSTDGSMSSLDLGNLISANLEDTIKRVEGVGDLRIFGSGYAMRIWLDPVRLARFQLMPGDVTAAISAQNTQVSVGQLGDTPAVEGQQLNVTITAQSQLQTPDQFRAIILKSSEDGALVRLEDVARVEIGAETYGSEARFNGQPAAGFAVNLATGANAIDTAEGVRAAVERLATSLPMSVEVLYAYDTTPFVELSIEKVVETLLEAIVLVFIVMFVFLQNLRATLIPTIAVPVVLLGTFAVLALFGYSINTLTMFAMVLAIGLLVDDAIVVVENVERIMAEEGLSPREATQKSMGEITGALIGIALVLSAVFVPMAFFAGSVA</sequence>
<feature type="transmembrane region" description="Helical" evidence="1">
    <location>
        <begin position="327"/>
        <end position="346"/>
    </location>
</feature>
<organism evidence="2 3">
    <name type="scientific">Methylobrevis pamukkalensis</name>
    <dbReference type="NCBI Taxonomy" id="1439726"/>
    <lineage>
        <taxon>Bacteria</taxon>
        <taxon>Pseudomonadati</taxon>
        <taxon>Pseudomonadota</taxon>
        <taxon>Alphaproteobacteria</taxon>
        <taxon>Hyphomicrobiales</taxon>
        <taxon>Pleomorphomonadaceae</taxon>
        <taxon>Methylobrevis</taxon>
    </lineage>
</organism>
<feature type="transmembrane region" description="Helical" evidence="1">
    <location>
        <begin position="353"/>
        <end position="377"/>
    </location>
</feature>
<feature type="transmembrane region" description="Helical" evidence="1">
    <location>
        <begin position="425"/>
        <end position="447"/>
    </location>
</feature>
<comment type="caution">
    <text evidence="2">The sequence shown here is derived from an EMBL/GenBank/DDBJ whole genome shotgun (WGS) entry which is preliminary data.</text>
</comment>
<reference evidence="2 3" key="1">
    <citation type="submission" date="2016-07" db="EMBL/GenBank/DDBJ databases">
        <title>Draft Genome Sequence of Methylobrevis pamukkalensis PK2.</title>
        <authorList>
            <person name="Vasilenko O.V."/>
            <person name="Doronina N.V."/>
            <person name="Shmareva M.N."/>
            <person name="Tarlachkov S.V."/>
            <person name="Mustakhimov I."/>
            <person name="Trotsenko Y.A."/>
        </authorList>
    </citation>
    <scope>NUCLEOTIDE SEQUENCE [LARGE SCALE GENOMIC DNA]</scope>
    <source>
        <strain evidence="2 3">PK2</strain>
    </source>
</reference>
<dbReference type="GO" id="GO:0005886">
    <property type="term" value="C:plasma membrane"/>
    <property type="evidence" value="ECO:0007669"/>
    <property type="project" value="TreeGrafter"/>
</dbReference>
<accession>A0A1E3GWI2</accession>
<dbReference type="Proteomes" id="UP000094622">
    <property type="component" value="Unassembled WGS sequence"/>
</dbReference>
<dbReference type="SUPFAM" id="SSF82714">
    <property type="entry name" value="Multidrug efflux transporter AcrB TolC docking domain, DN and DC subdomains"/>
    <property type="match status" value="1"/>
</dbReference>
<dbReference type="EMBL" id="MCRJ01000185">
    <property type="protein sequence ID" value="ODN68412.1"/>
    <property type="molecule type" value="Genomic_DNA"/>
</dbReference>
<dbReference type="PANTHER" id="PTHR32063">
    <property type="match status" value="1"/>
</dbReference>
<dbReference type="Gene3D" id="3.30.70.1430">
    <property type="entry name" value="Multidrug efflux transporter AcrB pore domain"/>
    <property type="match status" value="1"/>
</dbReference>
<keyword evidence="3" id="KW-1185">Reference proteome</keyword>
<dbReference type="FunFam" id="3.30.70.1430:FF:000001">
    <property type="entry name" value="Efflux pump membrane transporter"/>
    <property type="match status" value="1"/>
</dbReference>
<evidence type="ECO:0000256" key="1">
    <source>
        <dbReference type="SAM" id="Phobius"/>
    </source>
</evidence>
<evidence type="ECO:0000313" key="2">
    <source>
        <dbReference type="EMBL" id="ODN68412.1"/>
    </source>
</evidence>
<dbReference type="SUPFAM" id="SSF82866">
    <property type="entry name" value="Multidrug efflux transporter AcrB transmembrane domain"/>
    <property type="match status" value="1"/>
</dbReference>
<dbReference type="SUPFAM" id="SSF82693">
    <property type="entry name" value="Multidrug efflux transporter AcrB pore domain, PN1, PN2, PC1 and PC2 subdomains"/>
    <property type="match status" value="2"/>
</dbReference>
<dbReference type="InterPro" id="IPR001036">
    <property type="entry name" value="Acrflvin-R"/>
</dbReference>
<gene>
    <name evidence="2" type="primary">acrB_1</name>
    <name evidence="2" type="ORF">A6302_04288</name>
</gene>
<dbReference type="Gene3D" id="3.30.70.1320">
    <property type="entry name" value="Multidrug efflux transporter AcrB pore domain like"/>
    <property type="match status" value="1"/>
</dbReference>
<dbReference type="Pfam" id="PF00873">
    <property type="entry name" value="ACR_tran"/>
    <property type="match status" value="1"/>
</dbReference>
<dbReference type="FunFam" id="3.30.2090.10:FF:000001">
    <property type="entry name" value="Efflux pump membrane transporter"/>
    <property type="match status" value="1"/>
</dbReference>
<dbReference type="Gene3D" id="1.20.1640.10">
    <property type="entry name" value="Multidrug efflux transporter AcrB transmembrane domain"/>
    <property type="match status" value="1"/>
</dbReference>
<dbReference type="InterPro" id="IPR027463">
    <property type="entry name" value="AcrB_DN_DC_subdom"/>
</dbReference>
<keyword evidence="1" id="KW-0812">Transmembrane</keyword>
<dbReference type="PRINTS" id="PR00702">
    <property type="entry name" value="ACRIFLAVINRP"/>
</dbReference>
<name>A0A1E3GWI2_9HYPH</name>
<dbReference type="PATRIC" id="fig|1439726.3.peg.4548"/>
<keyword evidence="1" id="KW-1133">Transmembrane helix</keyword>
<dbReference type="Gene3D" id="3.30.2090.10">
    <property type="entry name" value="Multidrug efflux transporter AcrB TolC docking domain, DN and DC subdomains"/>
    <property type="match status" value="1"/>
</dbReference>
<feature type="transmembrane region" description="Helical" evidence="1">
    <location>
        <begin position="383"/>
        <end position="404"/>
    </location>
</feature>
<dbReference type="PANTHER" id="PTHR32063:SF13">
    <property type="entry name" value="MULTIDRUG EFFLUX PUMP SUBUNIT ACRB-RELATED"/>
    <property type="match status" value="1"/>
</dbReference>
<proteinExistence type="predicted"/>
<evidence type="ECO:0000313" key="3">
    <source>
        <dbReference type="Proteomes" id="UP000094622"/>
    </source>
</evidence>